<dbReference type="KEGG" id="ure:UREG_02345"/>
<feature type="region of interest" description="Disordered" evidence="7">
    <location>
        <begin position="158"/>
        <end position="280"/>
    </location>
</feature>
<dbReference type="Gene3D" id="3.40.50.200">
    <property type="entry name" value="Peptidase S8/S53 domain"/>
    <property type="match status" value="1"/>
</dbReference>
<evidence type="ECO:0000256" key="5">
    <source>
        <dbReference type="ARBA" id="ARBA00023145"/>
    </source>
</evidence>
<dbReference type="Pfam" id="PF00082">
    <property type="entry name" value="Peptidase_S8"/>
    <property type="match status" value="1"/>
</dbReference>
<evidence type="ECO:0000256" key="4">
    <source>
        <dbReference type="ARBA" id="ARBA00023026"/>
    </source>
</evidence>
<dbReference type="OrthoDB" id="1896086at2759"/>
<keyword evidence="4" id="KW-0843">Virulence</keyword>
<evidence type="ECO:0000256" key="6">
    <source>
        <dbReference type="ARBA" id="ARBA00023180"/>
    </source>
</evidence>
<feature type="compositionally biased region" description="Low complexity" evidence="7">
    <location>
        <begin position="203"/>
        <end position="217"/>
    </location>
</feature>
<feature type="region of interest" description="Disordered" evidence="7">
    <location>
        <begin position="1011"/>
        <end position="1077"/>
    </location>
</feature>
<feature type="region of interest" description="Disordered" evidence="7">
    <location>
        <begin position="1"/>
        <end position="33"/>
    </location>
</feature>
<dbReference type="InterPro" id="IPR036852">
    <property type="entry name" value="Peptidase_S8/S53_dom_sf"/>
</dbReference>
<evidence type="ECO:0000313" key="9">
    <source>
        <dbReference type="EMBL" id="EEP77496.1"/>
    </source>
</evidence>
<evidence type="ECO:0000259" key="8">
    <source>
        <dbReference type="Pfam" id="PF00082"/>
    </source>
</evidence>
<name>C4JFC3_UNCRE</name>
<dbReference type="AlphaFoldDB" id="C4JFC3"/>
<dbReference type="RefSeq" id="XP_002542829.1">
    <property type="nucleotide sequence ID" value="XM_002542783.1"/>
</dbReference>
<dbReference type="GO" id="GO:0004252">
    <property type="term" value="F:serine-type endopeptidase activity"/>
    <property type="evidence" value="ECO:0007669"/>
    <property type="project" value="InterPro"/>
</dbReference>
<dbReference type="SUPFAM" id="SSF52743">
    <property type="entry name" value="Subtilisin-like"/>
    <property type="match status" value="1"/>
</dbReference>
<dbReference type="eggNOG" id="ENOG502SKQZ">
    <property type="taxonomic scope" value="Eukaryota"/>
</dbReference>
<dbReference type="CDD" id="cd00306">
    <property type="entry name" value="Peptidases_S8_S53"/>
    <property type="match status" value="1"/>
</dbReference>
<evidence type="ECO:0000256" key="7">
    <source>
        <dbReference type="SAM" id="MobiDB-lite"/>
    </source>
</evidence>
<keyword evidence="3" id="KW-0732">Signal</keyword>
<dbReference type="InterPro" id="IPR000209">
    <property type="entry name" value="Peptidase_S8/S53_dom"/>
</dbReference>
<keyword evidence="2" id="KW-0964">Secreted</keyword>
<protein>
    <recommendedName>
        <fullName evidence="8">Peptidase S8/S53 domain-containing protein</fullName>
    </recommendedName>
</protein>
<comment type="subcellular location">
    <subcellularLocation>
        <location evidence="1">Secreted</location>
    </subcellularLocation>
</comment>
<feature type="compositionally biased region" description="Polar residues" evidence="7">
    <location>
        <begin position="177"/>
        <end position="192"/>
    </location>
</feature>
<dbReference type="Proteomes" id="UP000002058">
    <property type="component" value="Unassembled WGS sequence"/>
</dbReference>
<feature type="compositionally biased region" description="Low complexity" evidence="7">
    <location>
        <begin position="1045"/>
        <end position="1066"/>
    </location>
</feature>
<reference evidence="10" key="1">
    <citation type="journal article" date="2009" name="Genome Res.">
        <title>Comparative genomic analyses of the human fungal pathogens Coccidioides and their relatives.</title>
        <authorList>
            <person name="Sharpton T.J."/>
            <person name="Stajich J.E."/>
            <person name="Rounsley S.D."/>
            <person name="Gardner M.J."/>
            <person name="Wortman J.R."/>
            <person name="Jordar V.S."/>
            <person name="Maiti R."/>
            <person name="Kodira C.D."/>
            <person name="Neafsey D.E."/>
            <person name="Zeng Q."/>
            <person name="Hung C.-Y."/>
            <person name="McMahan C."/>
            <person name="Muszewska A."/>
            <person name="Grynberg M."/>
            <person name="Mandel M.A."/>
            <person name="Kellner E.M."/>
            <person name="Barker B.M."/>
            <person name="Galgiani J.N."/>
            <person name="Orbach M.J."/>
            <person name="Kirkland T.N."/>
            <person name="Cole G.T."/>
            <person name="Henn M.R."/>
            <person name="Birren B.W."/>
            <person name="Taylor J.W."/>
        </authorList>
    </citation>
    <scope>NUCLEOTIDE SEQUENCE [LARGE SCALE GENOMIC DNA]</scope>
    <source>
        <strain evidence="10">UAMH 1704</strain>
    </source>
</reference>
<evidence type="ECO:0000256" key="1">
    <source>
        <dbReference type="ARBA" id="ARBA00004613"/>
    </source>
</evidence>
<dbReference type="InParanoid" id="C4JFC3"/>
<gene>
    <name evidence="9" type="ORF">UREG_02345</name>
</gene>
<dbReference type="GeneID" id="8439159"/>
<dbReference type="HOGENOM" id="CLU_255440_0_0_1"/>
<proteinExistence type="predicted"/>
<dbReference type="GO" id="GO:0005576">
    <property type="term" value="C:extracellular region"/>
    <property type="evidence" value="ECO:0007669"/>
    <property type="project" value="UniProtKB-SubCell"/>
</dbReference>
<evidence type="ECO:0000313" key="10">
    <source>
        <dbReference type="Proteomes" id="UP000002058"/>
    </source>
</evidence>
<dbReference type="VEuPathDB" id="FungiDB:UREG_02345"/>
<dbReference type="OMA" id="YIINNGW"/>
<dbReference type="EMBL" id="CH476615">
    <property type="protein sequence ID" value="EEP77496.1"/>
    <property type="molecule type" value="Genomic_DNA"/>
</dbReference>
<evidence type="ECO:0000256" key="3">
    <source>
        <dbReference type="ARBA" id="ARBA00022729"/>
    </source>
</evidence>
<keyword evidence="6" id="KW-0325">Glycoprotein</keyword>
<organism evidence="9 10">
    <name type="scientific">Uncinocarpus reesii (strain UAMH 1704)</name>
    <dbReference type="NCBI Taxonomy" id="336963"/>
    <lineage>
        <taxon>Eukaryota</taxon>
        <taxon>Fungi</taxon>
        <taxon>Dikarya</taxon>
        <taxon>Ascomycota</taxon>
        <taxon>Pezizomycotina</taxon>
        <taxon>Eurotiomycetes</taxon>
        <taxon>Eurotiomycetidae</taxon>
        <taxon>Onygenales</taxon>
        <taxon>Onygenaceae</taxon>
        <taxon>Uncinocarpus</taxon>
    </lineage>
</organism>
<keyword evidence="5" id="KW-0865">Zymogen</keyword>
<accession>C4JFC3</accession>
<feature type="compositionally biased region" description="Low complexity" evidence="7">
    <location>
        <begin position="1018"/>
        <end position="1038"/>
    </location>
</feature>
<dbReference type="GO" id="GO:0006508">
    <property type="term" value="P:proteolysis"/>
    <property type="evidence" value="ECO:0007669"/>
    <property type="project" value="InterPro"/>
</dbReference>
<keyword evidence="10" id="KW-1185">Reference proteome</keyword>
<evidence type="ECO:0000256" key="2">
    <source>
        <dbReference type="ARBA" id="ARBA00022525"/>
    </source>
</evidence>
<feature type="domain" description="Peptidase S8/S53" evidence="8">
    <location>
        <begin position="712"/>
        <end position="967"/>
    </location>
</feature>
<sequence>MFGTSPPMSGASTVLSSTGPQTTLPKTGVSPTTAAPLSSGLIGPVVIVETTTATLPVVTSLTTLVTLGHTFTLRPPANTSPGQDIPVLVIVGTKTATLPGVLVKTTLVTFGSTFTIMPPASMGINLSSGSETSSVVSSFPPVPGETTMITRSQTMKDVPGVTTSDRRPSMATEEISKSTTTRSASLAFSSLTEKTRETMGRQASTLTSGTLLTTATTVSQPSEKPSATRSVTTSKTDRSKKVPPRTKLSDTPATTSKAEESKRILHPPSHQIHWQQLPRQGRAKRILHPPSHQIHQQQLPGKPKRILLSPSHQMRQQQHPRQTLARRTVCRRLLLGGLQTLLSLRLKLKSKSPSDWTTMAVYGPPPIQNIKLPPQIQFKGELPPWPRFTVGIDGVPTFPPKPNPTKCRTKAASLCSTTTSFVVSAVGNTLQTISSQVIPPTCVQVRGCLVTDATHTATATTTEECPTSTVTDAIITCSGSGMTACMTKTTIPRKGCSVTPVTTTVSCTPAPTGSRHRRNLCPLLEEYIVWPKDGKKIGETNAIHSEMQKVLHDKTKITVLKTKSLGVHVWRVLLEPDQVQRIRDIPNVAVVYPQCKSNCGDPFTSGPRLRYQKKYVDEFIDGDEGRTQLVFISNPEEEFHEKLLRESYVFNVSAVEDIPIYIVDTGAQLDNPVSDPPKKAEFLFAGPDYDGKEHKDDSGTPLGGFCSVTGPPCNPHGTAMLSVIAGYKLGVVKRIKPIIVRIPRRDESGGGSTPIDWLNGLGKILDAFPNDSEKTRAIVSLSWIYSPGLFEKSVRRAFDLKQIEQSDMEVAWMRWQTRMYELLTSLVRKGVFVVVGSGNDLIINGYPALFGAKPQAGKLHIPELMVVGALDPSNGQRWWKSGIDLPKGLPHIYAPGTGILAAEGNKTKWKNKEFYKSTQGTSEATAMTAALAAYFLSLHQVGRLPPDSKGNNPDMSPAGLKEYILNSGWVRYTDPHDGPILGIWNGVKPENVKSQGYCSYKPKGHIFRRQEEECVPGTSSVSRSSKRPTSTSTTSTKPTTRRDPPSTTVKPTTLTTSTRRPKSTPTEKPIQPLKLEKRQCFTSPSSDLGVVDKFAVKYVADEICTGLHLDEAKMSPGKKPIDLELNLYRVPYHMSISWKPGCETIVDSVSPAAPLAKADKGTPERDIECVELLYQNWLKCDNRGQGGYIDAGCLRYEFEVNWVSKIEIH</sequence>
<feature type="compositionally biased region" description="Polar residues" evidence="7">
    <location>
        <begin position="218"/>
        <end position="234"/>
    </location>
</feature>